<dbReference type="Proteomes" id="UP001174315">
    <property type="component" value="Unassembled WGS sequence"/>
</dbReference>
<comment type="caution">
    <text evidence="1">The sequence shown here is derived from an EMBL/GenBank/DDBJ whole genome shotgun (WGS) entry which is preliminary data.</text>
</comment>
<organism evidence="1 2">
    <name type="scientific">Stenotrophomonas indicatrix</name>
    <dbReference type="NCBI Taxonomy" id="2045451"/>
    <lineage>
        <taxon>Bacteria</taxon>
        <taxon>Pseudomonadati</taxon>
        <taxon>Pseudomonadota</taxon>
        <taxon>Gammaproteobacteria</taxon>
        <taxon>Lysobacterales</taxon>
        <taxon>Lysobacteraceae</taxon>
        <taxon>Stenotrophomonas</taxon>
    </lineage>
</organism>
<keyword evidence="2" id="KW-1185">Reference proteome</keyword>
<accession>A0ABT8Q7F4</accession>
<protein>
    <recommendedName>
        <fullName evidence="3">Apea-like HEPN domain-containing protein</fullName>
    </recommendedName>
</protein>
<gene>
    <name evidence="1" type="ORF">Q0S36_00550</name>
</gene>
<name>A0ABT8Q7F4_9GAMM</name>
<evidence type="ECO:0000313" key="2">
    <source>
        <dbReference type="Proteomes" id="UP001174315"/>
    </source>
</evidence>
<proteinExistence type="predicted"/>
<dbReference type="RefSeq" id="WP_301868526.1">
    <property type="nucleotide sequence ID" value="NZ_JAUKNN010000001.1"/>
</dbReference>
<reference evidence="1" key="1">
    <citation type="submission" date="2023-07" db="EMBL/GenBank/DDBJ databases">
        <title>Stenotrophomonas isolates from soil.</title>
        <authorList>
            <person name="Sharma V."/>
            <person name="Zur-Pinska J."/>
            <person name="Hay A.G."/>
        </authorList>
    </citation>
    <scope>NUCLEOTIDE SEQUENCE</scope>
    <source>
        <strain evidence="1">C2</strain>
    </source>
</reference>
<evidence type="ECO:0008006" key="3">
    <source>
        <dbReference type="Google" id="ProtNLM"/>
    </source>
</evidence>
<dbReference type="EMBL" id="JAUKNN010000001">
    <property type="protein sequence ID" value="MDN8667821.1"/>
    <property type="molecule type" value="Genomic_DNA"/>
</dbReference>
<sequence length="293" mass="33713">MNREHAKRWLEYYERGQKPTRVKLKAVVYSDKTIKKPVHFKLNNFEMTLSPLPLGQQPRSPSEGGLMPAFVCETIADLVHHRGGNNFDLYECLDRVLPVAGFKYHLSIHFNQWEEYDNDWIEAVSGGGRISMMCSYEEIPKPNIQALVQAYEKLSLKSDKRSRKAAMLRTRLKEALELEEVSPRFSFMSYYSIIEIISDDLAAHKDVPSSNRVAVDMARHSLSTKGSQRTKIYFLLLAFENDFDLDQKMALSDKRNDLAHGQFELESHCVDACKELAVWASEKYVLHLACEES</sequence>
<evidence type="ECO:0000313" key="1">
    <source>
        <dbReference type="EMBL" id="MDN8667821.1"/>
    </source>
</evidence>